<dbReference type="GO" id="GO:0000902">
    <property type="term" value="P:cell morphogenesis"/>
    <property type="evidence" value="ECO:0007669"/>
    <property type="project" value="InterPro"/>
</dbReference>
<evidence type="ECO:0000256" key="4">
    <source>
        <dbReference type="ARBA" id="ARBA00022840"/>
    </source>
</evidence>
<evidence type="ECO:0000256" key="1">
    <source>
        <dbReference type="ARBA" id="ARBA00004496"/>
    </source>
</evidence>
<dbReference type="NCBIfam" id="NF010539">
    <property type="entry name" value="PRK13927.1"/>
    <property type="match status" value="1"/>
</dbReference>
<evidence type="ECO:0000256" key="6">
    <source>
        <dbReference type="ARBA" id="ARBA00023458"/>
    </source>
</evidence>
<evidence type="ECO:0008006" key="8">
    <source>
        <dbReference type="Google" id="ProtNLM"/>
    </source>
</evidence>
<reference evidence="7" key="1">
    <citation type="submission" date="2018-05" db="EMBL/GenBank/DDBJ databases">
        <authorList>
            <person name="Lanie J.A."/>
            <person name="Ng W.-L."/>
            <person name="Kazmierczak K.M."/>
            <person name="Andrzejewski T.M."/>
            <person name="Davidsen T.M."/>
            <person name="Wayne K.J."/>
            <person name="Tettelin H."/>
            <person name="Glass J.I."/>
            <person name="Rusch D."/>
            <person name="Podicherti R."/>
            <person name="Tsui H.-C.T."/>
            <person name="Winkler M.E."/>
        </authorList>
    </citation>
    <scope>NUCLEOTIDE SEQUENCE</scope>
</reference>
<protein>
    <recommendedName>
        <fullName evidence="8">Cell shape-determining protein MreB</fullName>
    </recommendedName>
</protein>
<dbReference type="NCBIfam" id="TIGR00904">
    <property type="entry name" value="mreB"/>
    <property type="match status" value="1"/>
</dbReference>
<proteinExistence type="inferred from homology"/>
<dbReference type="GO" id="GO:0005524">
    <property type="term" value="F:ATP binding"/>
    <property type="evidence" value="ECO:0007669"/>
    <property type="project" value="UniProtKB-KW"/>
</dbReference>
<dbReference type="PANTHER" id="PTHR42749">
    <property type="entry name" value="CELL SHAPE-DETERMINING PROTEIN MREB"/>
    <property type="match status" value="1"/>
</dbReference>
<name>A0A381NFR7_9ZZZZ</name>
<keyword evidence="3" id="KW-0547">Nucleotide-binding</keyword>
<evidence type="ECO:0000256" key="5">
    <source>
        <dbReference type="ARBA" id="ARBA00022960"/>
    </source>
</evidence>
<organism evidence="7">
    <name type="scientific">marine metagenome</name>
    <dbReference type="NCBI Taxonomy" id="408172"/>
    <lineage>
        <taxon>unclassified sequences</taxon>
        <taxon>metagenomes</taxon>
        <taxon>ecological metagenomes</taxon>
    </lineage>
</organism>
<dbReference type="InterPro" id="IPR056546">
    <property type="entry name" value="MreB_MamK-like"/>
</dbReference>
<dbReference type="SUPFAM" id="SSF53067">
    <property type="entry name" value="Actin-like ATPase domain"/>
    <property type="match status" value="2"/>
</dbReference>
<dbReference type="InterPro" id="IPR004753">
    <property type="entry name" value="MreB"/>
</dbReference>
<gene>
    <name evidence="7" type="ORF">METZ01_LOCUS6235</name>
</gene>
<dbReference type="PANTHER" id="PTHR42749:SF1">
    <property type="entry name" value="CELL SHAPE-DETERMINING PROTEIN MREB"/>
    <property type="match status" value="1"/>
</dbReference>
<accession>A0A381NFR7</accession>
<dbReference type="Gene3D" id="3.30.420.40">
    <property type="match status" value="3"/>
</dbReference>
<keyword evidence="5" id="KW-0133">Cell shape</keyword>
<comment type="subcellular location">
    <subcellularLocation>
        <location evidence="1">Cytoplasm</location>
    </subcellularLocation>
</comment>
<dbReference type="PRINTS" id="PR01652">
    <property type="entry name" value="SHAPEPROTEIN"/>
</dbReference>
<dbReference type="Pfam" id="PF06723">
    <property type="entry name" value="MreB_Mbl"/>
    <property type="match status" value="1"/>
</dbReference>
<dbReference type="EMBL" id="UINC01000330">
    <property type="protein sequence ID" value="SUZ53381.1"/>
    <property type="molecule type" value="Genomic_DNA"/>
</dbReference>
<evidence type="ECO:0000256" key="2">
    <source>
        <dbReference type="ARBA" id="ARBA00022490"/>
    </source>
</evidence>
<evidence type="ECO:0000256" key="3">
    <source>
        <dbReference type="ARBA" id="ARBA00022741"/>
    </source>
</evidence>
<dbReference type="GO" id="GO:0008360">
    <property type="term" value="P:regulation of cell shape"/>
    <property type="evidence" value="ECO:0007669"/>
    <property type="project" value="UniProtKB-KW"/>
</dbReference>
<keyword evidence="4" id="KW-0067">ATP-binding</keyword>
<evidence type="ECO:0000313" key="7">
    <source>
        <dbReference type="EMBL" id="SUZ53381.1"/>
    </source>
</evidence>
<sequence>MTTIKFPNLINWISGDVAIDLGTANTLIWLKGRGIVVNEPSIVTRNVHTDTIVAVGDEAKAMLGRTHRELETIRPLQDGVIADFKMTDGMLQGFIRKIKLNRLARPRMVICVPSGVTEVERRAVKDSGERANAREVYLIEEPVAAAIGIGLDISKPVGNIIVDIGGGTTEIAVISLNGVVTKETIRIAGDEMDEAVLQWFRSEHKLEIGLGMSEKIKKSVGSAMKMNSSDIAVKGRDLVSGIPKTIEVSSDEIRQALKDPVNQIVEAVKRCLEQTPPELAADILERGIILAGGGSLLKGIDQIIRERTNIPVNVSEDPLLSVVRGTGMVLENLKKYEAVLL</sequence>
<dbReference type="InterPro" id="IPR043129">
    <property type="entry name" value="ATPase_NBD"/>
</dbReference>
<keyword evidence="2" id="KW-0963">Cytoplasm</keyword>
<dbReference type="GO" id="GO:0005737">
    <property type="term" value="C:cytoplasm"/>
    <property type="evidence" value="ECO:0007669"/>
    <property type="project" value="UniProtKB-SubCell"/>
</dbReference>
<comment type="similarity">
    <text evidence="6">Belongs to the FtsA/MreB family.</text>
</comment>
<dbReference type="HAMAP" id="MF_02207">
    <property type="entry name" value="MreB"/>
    <property type="match status" value="1"/>
</dbReference>
<dbReference type="AlphaFoldDB" id="A0A381NFR7"/>
<dbReference type="CDD" id="cd10225">
    <property type="entry name" value="ASKHA_NBD_MreB-like"/>
    <property type="match status" value="1"/>
</dbReference>